<organism evidence="1 2">
    <name type="scientific">Hypoxylon rubiginosum</name>
    <dbReference type="NCBI Taxonomy" id="110542"/>
    <lineage>
        <taxon>Eukaryota</taxon>
        <taxon>Fungi</taxon>
        <taxon>Dikarya</taxon>
        <taxon>Ascomycota</taxon>
        <taxon>Pezizomycotina</taxon>
        <taxon>Sordariomycetes</taxon>
        <taxon>Xylariomycetidae</taxon>
        <taxon>Xylariales</taxon>
        <taxon>Hypoxylaceae</taxon>
        <taxon>Hypoxylon</taxon>
    </lineage>
</organism>
<accession>A0ACC0D5A2</accession>
<name>A0ACC0D5A2_9PEZI</name>
<protein>
    <submittedName>
        <fullName evidence="1">Uncharacterized protein</fullName>
    </submittedName>
</protein>
<keyword evidence="2" id="KW-1185">Reference proteome</keyword>
<dbReference type="Proteomes" id="UP001497680">
    <property type="component" value="Unassembled WGS sequence"/>
</dbReference>
<gene>
    <name evidence="1" type="ORF">F4821DRAFT_234850</name>
</gene>
<sequence>MSTSPGFRFKFISCKPVKRQKLSEHNSEPVPQQQGQLAMPVAPLPPVAHMPPEPSDSDRRVSTGMVGLPSDFNAMELTCALRGVSLPVLEKFVLNQPCRKPRPPSPPELSPKQLPRTVASPFSSTSVNKNTSNLPGSLAAPVACMTPDEFSVGPKPLAPRSLSSDPASDQLHALDVPGAQVSSSRSPKEADPITSAMPPPSPLREIVRPTAAKSVRDSTSLSHAEHIPQPIVTKQPCQVCIRMRQQGNLAKTQGLPLMHHNVPHHMVAHMACHQPYGQPIHPHMMALGQNNMHTFGSGFGPFMMPINGNPFTALPSHMTNPVPIDQQGDVIESQPPPDTSIDLREPPPTSGSGIGKSPTISNPVKPPPSLIQPTYRKPSPNLIVDVAETCQEKFPFEEVARRHDVPVEKVFDVFAAIIKVPLLRCPTDRRRAGKLATTRVKEYTRTKKAMQQTGQASSNTGQEITVKPLDIANRLGEVEFPDGFDLPGP</sequence>
<evidence type="ECO:0000313" key="2">
    <source>
        <dbReference type="Proteomes" id="UP001497680"/>
    </source>
</evidence>
<proteinExistence type="predicted"/>
<comment type="caution">
    <text evidence="1">The sequence shown here is derived from an EMBL/GenBank/DDBJ whole genome shotgun (WGS) entry which is preliminary data.</text>
</comment>
<reference evidence="1 2" key="1">
    <citation type="journal article" date="2022" name="New Phytol.">
        <title>Ecological generalism drives hyperdiversity of secondary metabolite gene clusters in xylarialean endophytes.</title>
        <authorList>
            <person name="Franco M.E.E."/>
            <person name="Wisecaver J.H."/>
            <person name="Arnold A.E."/>
            <person name="Ju Y.M."/>
            <person name="Slot J.C."/>
            <person name="Ahrendt S."/>
            <person name="Moore L.P."/>
            <person name="Eastman K.E."/>
            <person name="Scott K."/>
            <person name="Konkel Z."/>
            <person name="Mondo S.J."/>
            <person name="Kuo A."/>
            <person name="Hayes R.D."/>
            <person name="Haridas S."/>
            <person name="Andreopoulos B."/>
            <person name="Riley R."/>
            <person name="LaButti K."/>
            <person name="Pangilinan J."/>
            <person name="Lipzen A."/>
            <person name="Amirebrahimi M."/>
            <person name="Yan J."/>
            <person name="Adam C."/>
            <person name="Keymanesh K."/>
            <person name="Ng V."/>
            <person name="Louie K."/>
            <person name="Northen T."/>
            <person name="Drula E."/>
            <person name="Henrissat B."/>
            <person name="Hsieh H.M."/>
            <person name="Youens-Clark K."/>
            <person name="Lutzoni F."/>
            <person name="Miadlikowska J."/>
            <person name="Eastwood D.C."/>
            <person name="Hamelin R.C."/>
            <person name="Grigoriev I.V."/>
            <person name="U'Ren J.M."/>
        </authorList>
    </citation>
    <scope>NUCLEOTIDE SEQUENCE [LARGE SCALE GENOMIC DNA]</scope>
    <source>
        <strain evidence="1 2">ER1909</strain>
    </source>
</reference>
<evidence type="ECO:0000313" key="1">
    <source>
        <dbReference type="EMBL" id="KAI6087919.1"/>
    </source>
</evidence>
<dbReference type="EMBL" id="MU394304">
    <property type="protein sequence ID" value="KAI6087919.1"/>
    <property type="molecule type" value="Genomic_DNA"/>
</dbReference>